<gene>
    <name evidence="3" type="ORF">DSL64_07580</name>
</gene>
<dbReference type="AlphaFoldDB" id="A0A3D8YEB2"/>
<dbReference type="Pfam" id="PF04389">
    <property type="entry name" value="Peptidase_M28"/>
    <property type="match status" value="1"/>
</dbReference>
<reference evidence="3 4" key="1">
    <citation type="submission" date="2018-07" db="EMBL/GenBank/DDBJ databases">
        <title>Dyadobacter roseus sp. nov., isolated from rose rhizosphere soil.</title>
        <authorList>
            <person name="Chen L."/>
        </authorList>
    </citation>
    <scope>NUCLEOTIDE SEQUENCE [LARGE SCALE GENOMIC DNA]</scope>
    <source>
        <strain evidence="3 4">RS19</strain>
    </source>
</reference>
<keyword evidence="4" id="KW-1185">Reference proteome</keyword>
<dbReference type="Pfam" id="PF13180">
    <property type="entry name" value="PDZ_2"/>
    <property type="match status" value="1"/>
</dbReference>
<evidence type="ECO:0000313" key="3">
    <source>
        <dbReference type="EMBL" id="REA62773.1"/>
    </source>
</evidence>
<evidence type="ECO:0000256" key="1">
    <source>
        <dbReference type="SAM" id="SignalP"/>
    </source>
</evidence>
<dbReference type="OrthoDB" id="1521787at2"/>
<dbReference type="InterPro" id="IPR045175">
    <property type="entry name" value="M28_fam"/>
</dbReference>
<name>A0A3D8YEB2_9BACT</name>
<dbReference type="Gene3D" id="3.40.630.10">
    <property type="entry name" value="Zn peptidases"/>
    <property type="match status" value="1"/>
</dbReference>
<dbReference type="InterPro" id="IPR001478">
    <property type="entry name" value="PDZ"/>
</dbReference>
<dbReference type="RefSeq" id="WP_115830070.1">
    <property type="nucleotide sequence ID" value="NZ_QNUL01000004.1"/>
</dbReference>
<dbReference type="InterPro" id="IPR007484">
    <property type="entry name" value="Peptidase_M28"/>
</dbReference>
<dbReference type="Proteomes" id="UP000256373">
    <property type="component" value="Unassembled WGS sequence"/>
</dbReference>
<feature type="domain" description="PDZ" evidence="2">
    <location>
        <begin position="326"/>
        <end position="398"/>
    </location>
</feature>
<proteinExistence type="predicted"/>
<dbReference type="PANTHER" id="PTHR12147">
    <property type="entry name" value="METALLOPEPTIDASE M28 FAMILY MEMBER"/>
    <property type="match status" value="1"/>
</dbReference>
<feature type="signal peptide" evidence="1">
    <location>
        <begin position="1"/>
        <end position="19"/>
    </location>
</feature>
<dbReference type="PANTHER" id="PTHR12147:SF26">
    <property type="entry name" value="PEPTIDASE M28 DOMAIN-CONTAINING PROTEIN"/>
    <property type="match status" value="1"/>
</dbReference>
<dbReference type="SMART" id="SM00228">
    <property type="entry name" value="PDZ"/>
    <property type="match status" value="1"/>
</dbReference>
<accession>A0A3D8YEB2</accession>
<evidence type="ECO:0000259" key="2">
    <source>
        <dbReference type="SMART" id="SM00228"/>
    </source>
</evidence>
<organism evidence="3 4">
    <name type="scientific">Dyadobacter luteus</name>
    <dbReference type="NCBI Taxonomy" id="2259619"/>
    <lineage>
        <taxon>Bacteria</taxon>
        <taxon>Pseudomonadati</taxon>
        <taxon>Bacteroidota</taxon>
        <taxon>Cytophagia</taxon>
        <taxon>Cytophagales</taxon>
        <taxon>Spirosomataceae</taxon>
        <taxon>Dyadobacter</taxon>
    </lineage>
</organism>
<dbReference type="GO" id="GO:0006508">
    <property type="term" value="P:proteolysis"/>
    <property type="evidence" value="ECO:0007669"/>
    <property type="project" value="InterPro"/>
</dbReference>
<dbReference type="SUPFAM" id="SSF53187">
    <property type="entry name" value="Zn-dependent exopeptidases"/>
    <property type="match status" value="1"/>
</dbReference>
<keyword evidence="1" id="KW-0732">Signal</keyword>
<evidence type="ECO:0000313" key="4">
    <source>
        <dbReference type="Proteomes" id="UP000256373"/>
    </source>
</evidence>
<dbReference type="Gene3D" id="2.30.42.10">
    <property type="match status" value="1"/>
</dbReference>
<dbReference type="EMBL" id="QNUL01000004">
    <property type="protein sequence ID" value="REA62773.1"/>
    <property type="molecule type" value="Genomic_DNA"/>
</dbReference>
<sequence length="407" mass="43749">MKLLVVAALALFLSVKSRAQEFKAEHIKKHIEFLASDDLEGRGTGSLGEIKAANYIAEQFKKAGLKPAGKDNSFFQPFQVTYSVEGNAHTVTGRNVIGFLDNGAAQTIVVGAHYDHLGKGYQSGSLSPDSKNKIHNGADDNASGTTGLIELAGYFSANGKNEKHNLLFMAFSGEELGLLGSKYFTESPTIALNTVSSMINMDMIGRLDDAKGVIISGWGTSPVWGKLLPALAEQNKIRYTVDSSGVGASDHTSFYLKNIPVVQFFTGSHGDYHKISDDADKINFNGEAKILKLVAGLIDKLDQEAKPEFVEAGNPHTARTTSNFKVTLGVMPDYSFQGKGLKIDGVSKGRPAEAAGILTGDIILKLAGKDIGTIYDYMEILGNHEKGQKVDAVLLRGNNQKTVQVTF</sequence>
<comment type="caution">
    <text evidence="3">The sequence shown here is derived from an EMBL/GenBank/DDBJ whole genome shotgun (WGS) entry which is preliminary data.</text>
</comment>
<dbReference type="GO" id="GO:0008235">
    <property type="term" value="F:metalloexopeptidase activity"/>
    <property type="evidence" value="ECO:0007669"/>
    <property type="project" value="InterPro"/>
</dbReference>
<dbReference type="InterPro" id="IPR036034">
    <property type="entry name" value="PDZ_sf"/>
</dbReference>
<protein>
    <submittedName>
        <fullName evidence="3">Peptidase M28</fullName>
    </submittedName>
</protein>
<dbReference type="SUPFAM" id="SSF50156">
    <property type="entry name" value="PDZ domain-like"/>
    <property type="match status" value="1"/>
</dbReference>
<feature type="chain" id="PRO_5017821554" evidence="1">
    <location>
        <begin position="20"/>
        <end position="407"/>
    </location>
</feature>